<feature type="domain" description="ATPase BadF/BadG/BcrA/BcrD type" evidence="1">
    <location>
        <begin position="12"/>
        <end position="295"/>
    </location>
</feature>
<evidence type="ECO:0000313" key="2">
    <source>
        <dbReference type="EMBL" id="MDR7357416.1"/>
    </source>
</evidence>
<evidence type="ECO:0000259" key="1">
    <source>
        <dbReference type="Pfam" id="PF01869"/>
    </source>
</evidence>
<name>A0ABU2BGN1_9MICC</name>
<reference evidence="2 3" key="1">
    <citation type="submission" date="2023-07" db="EMBL/GenBank/DDBJ databases">
        <title>Sequencing the genomes of 1000 actinobacteria strains.</title>
        <authorList>
            <person name="Klenk H.-P."/>
        </authorList>
    </citation>
    <scope>NUCLEOTIDE SEQUENCE [LARGE SCALE GENOMIC DNA]</scope>
    <source>
        <strain evidence="2 3">DSM 20167</strain>
    </source>
</reference>
<gene>
    <name evidence="2" type="ORF">J2S64_001107</name>
</gene>
<dbReference type="EMBL" id="JAVDYI010000001">
    <property type="protein sequence ID" value="MDR7357416.1"/>
    <property type="molecule type" value="Genomic_DNA"/>
</dbReference>
<dbReference type="InterPro" id="IPR043129">
    <property type="entry name" value="ATPase_NBD"/>
</dbReference>
<dbReference type="Proteomes" id="UP001183817">
    <property type="component" value="Unassembled WGS sequence"/>
</dbReference>
<sequence>MTPANAENLALVGLDIGGTKTHGVRWFNGHIVAEAMAGSGNVQNVSVEVATRNIGRIFEELGSGRIDRVVAGAGGVDTAKDARRLRAMIEVHAPGAAIQVVHDSRLILAAGETATGMAVILGTGSAFWGINAEAREARAGGWGYLLGDEASGYWMGREAVRHTLREFNRNQQPGMLARLVLQANGVASPDELIGLFHGDTDRRYWAQQSDVVFRALESGDPAAARIIDDAVAYVAGNLGDVSTVLGIRGPVIIGGGLGMHQPVYQQRIRTALSAMGLEGIRFLDVDPVLGALFIAQAPRS</sequence>
<protein>
    <submittedName>
        <fullName evidence="2">N-acetylglucosamine kinase-like BadF-type ATPase</fullName>
    </submittedName>
</protein>
<evidence type="ECO:0000313" key="3">
    <source>
        <dbReference type="Proteomes" id="UP001183817"/>
    </source>
</evidence>
<proteinExistence type="predicted"/>
<dbReference type="InterPro" id="IPR052519">
    <property type="entry name" value="Euk-type_GlcNAc_Kinase"/>
</dbReference>
<comment type="caution">
    <text evidence="2">The sequence shown here is derived from an EMBL/GenBank/DDBJ whole genome shotgun (WGS) entry which is preliminary data.</text>
</comment>
<dbReference type="PANTHER" id="PTHR43190:SF3">
    <property type="entry name" value="N-ACETYL-D-GLUCOSAMINE KINASE"/>
    <property type="match status" value="1"/>
</dbReference>
<dbReference type="RefSeq" id="WP_310288860.1">
    <property type="nucleotide sequence ID" value="NZ_BAAAWO010000001.1"/>
</dbReference>
<accession>A0ABU2BGN1</accession>
<dbReference type="PANTHER" id="PTHR43190">
    <property type="entry name" value="N-ACETYL-D-GLUCOSAMINE KINASE"/>
    <property type="match status" value="1"/>
</dbReference>
<dbReference type="Pfam" id="PF01869">
    <property type="entry name" value="BcrAD_BadFG"/>
    <property type="match status" value="1"/>
</dbReference>
<organism evidence="2 3">
    <name type="scientific">Paeniglutamicibacter sulfureus</name>
    <dbReference type="NCBI Taxonomy" id="43666"/>
    <lineage>
        <taxon>Bacteria</taxon>
        <taxon>Bacillati</taxon>
        <taxon>Actinomycetota</taxon>
        <taxon>Actinomycetes</taxon>
        <taxon>Micrococcales</taxon>
        <taxon>Micrococcaceae</taxon>
        <taxon>Paeniglutamicibacter</taxon>
    </lineage>
</organism>
<dbReference type="Gene3D" id="3.30.420.40">
    <property type="match status" value="2"/>
</dbReference>
<keyword evidence="3" id="KW-1185">Reference proteome</keyword>
<dbReference type="SUPFAM" id="SSF53067">
    <property type="entry name" value="Actin-like ATPase domain"/>
    <property type="match status" value="2"/>
</dbReference>
<dbReference type="InterPro" id="IPR002731">
    <property type="entry name" value="ATPase_BadF"/>
</dbReference>
<dbReference type="CDD" id="cd24007">
    <property type="entry name" value="ASKHA_NBD_eukNAGK-like"/>
    <property type="match status" value="1"/>
</dbReference>